<proteinExistence type="predicted"/>
<accession>Q6IIY5</accession>
<sequence>MPMGLSGGGYSWLPVGGHAHSTPLHLNHSPITGYGCRAMLTFLVQSLDTNRVSGKRGMAGIMGIAETGELQRSLHLLYTCRFMIMQPACRFHGTYSQSIVVGFLPRFGYCCCSTRYGFLRSVSVHFTLCQIANLTGSR</sequence>
<name>Q6IIY5_DROME</name>
<organism evidence="1">
    <name type="scientific">Drosophila melanogaster</name>
    <name type="common">Fruit fly</name>
    <dbReference type="NCBI Taxonomy" id="7227"/>
    <lineage>
        <taxon>Eukaryota</taxon>
        <taxon>Metazoa</taxon>
        <taxon>Ecdysozoa</taxon>
        <taxon>Arthropoda</taxon>
        <taxon>Hexapoda</taxon>
        <taxon>Insecta</taxon>
        <taxon>Pterygota</taxon>
        <taxon>Neoptera</taxon>
        <taxon>Endopterygota</taxon>
        <taxon>Diptera</taxon>
        <taxon>Brachycera</taxon>
        <taxon>Muscomorpha</taxon>
        <taxon>Ephydroidea</taxon>
        <taxon>Drosophilidae</taxon>
        <taxon>Drosophila</taxon>
        <taxon>Sophophora</taxon>
    </lineage>
</organism>
<gene>
    <name evidence="1" type="ORF">HDC16557</name>
</gene>
<dbReference type="AlphaFoldDB" id="Q6IIY5"/>
<dbReference type="EMBL" id="BK002931">
    <property type="protein sequence ID" value="DAA04436.1"/>
    <property type="molecule type" value="Genomic_DNA"/>
</dbReference>
<protein>
    <submittedName>
        <fullName evidence="1">HDC16557</fullName>
    </submittedName>
</protein>
<reference evidence="1" key="1">
    <citation type="journal article" date="2003" name="Genome Biol.">
        <title>An integrated gene annotation and transcriptional profiling approach towards the full gene content of the Drosophila genome.</title>
        <authorList>
            <person name="Hild M."/>
            <person name="Beckmann B."/>
            <person name="Haas S.A."/>
            <person name="Koch B."/>
            <person name="Solovyev V."/>
            <person name="Busold C."/>
            <person name="Fellenberg K."/>
            <person name="Boutros M."/>
            <person name="Vingron M."/>
            <person name="Sauer F."/>
            <person name="Hoheisel J.D."/>
            <person name="Paro R."/>
        </authorList>
    </citation>
    <scope>NUCLEOTIDE SEQUENCE</scope>
</reference>
<evidence type="ECO:0000313" key="1">
    <source>
        <dbReference type="EMBL" id="DAA04436.1"/>
    </source>
</evidence>